<dbReference type="Pfam" id="PF00378">
    <property type="entry name" value="ECH_1"/>
    <property type="match status" value="1"/>
</dbReference>
<dbReference type="EMBL" id="UYRV01109108">
    <property type="protein sequence ID" value="VDN24945.1"/>
    <property type="molecule type" value="Genomic_DNA"/>
</dbReference>
<dbReference type="PANTHER" id="PTHR43802:SF1">
    <property type="entry name" value="IP11341P-RELATED"/>
    <property type="match status" value="1"/>
</dbReference>
<dbReference type="AlphaFoldDB" id="A0A3P7M6C7"/>
<name>A0A3P7M6C7_CYLGO</name>
<dbReference type="PANTHER" id="PTHR43802">
    <property type="entry name" value="ENOYL-COA HYDRATASE"/>
    <property type="match status" value="1"/>
</dbReference>
<accession>A0A3P7M6C7</accession>
<evidence type="ECO:0000313" key="2">
    <source>
        <dbReference type="EMBL" id="VDN24945.1"/>
    </source>
</evidence>
<dbReference type="OrthoDB" id="2139957at2759"/>
<dbReference type="InterPro" id="IPR001753">
    <property type="entry name" value="Enoyl-CoA_hydra/iso"/>
</dbReference>
<reference evidence="2 3" key="1">
    <citation type="submission" date="2018-11" db="EMBL/GenBank/DDBJ databases">
        <authorList>
            <consortium name="Pathogen Informatics"/>
        </authorList>
    </citation>
    <scope>NUCLEOTIDE SEQUENCE [LARGE SCALE GENOMIC DNA]</scope>
</reference>
<evidence type="ECO:0000256" key="1">
    <source>
        <dbReference type="ARBA" id="ARBA00005254"/>
    </source>
</evidence>
<dbReference type="Gene3D" id="1.10.287.2460">
    <property type="match status" value="1"/>
</dbReference>
<dbReference type="Proteomes" id="UP000271889">
    <property type="component" value="Unassembled WGS sequence"/>
</dbReference>
<gene>
    <name evidence="2" type="ORF">CGOC_LOCUS9956</name>
</gene>
<dbReference type="Gene3D" id="3.90.226.10">
    <property type="entry name" value="2-enoyl-CoA Hydratase, Chain A, domain 1"/>
    <property type="match status" value="1"/>
</dbReference>
<comment type="similarity">
    <text evidence="1">Belongs to the enoyl-CoA hydratase/isomerase family.</text>
</comment>
<protein>
    <recommendedName>
        <fullName evidence="4">Carnitinyl-CoA dehydratase</fullName>
    </recommendedName>
</protein>
<organism evidence="2 3">
    <name type="scientific">Cylicostephanus goldi</name>
    <name type="common">Nematode worm</name>
    <dbReference type="NCBI Taxonomy" id="71465"/>
    <lineage>
        <taxon>Eukaryota</taxon>
        <taxon>Metazoa</taxon>
        <taxon>Ecdysozoa</taxon>
        <taxon>Nematoda</taxon>
        <taxon>Chromadorea</taxon>
        <taxon>Rhabditida</taxon>
        <taxon>Rhabditina</taxon>
        <taxon>Rhabditomorpha</taxon>
        <taxon>Strongyloidea</taxon>
        <taxon>Strongylidae</taxon>
        <taxon>Cylicostephanus</taxon>
    </lineage>
</organism>
<dbReference type="InterPro" id="IPR029045">
    <property type="entry name" value="ClpP/crotonase-like_dom_sf"/>
</dbReference>
<proteinExistence type="inferred from homology"/>
<keyword evidence="3" id="KW-1185">Reference proteome</keyword>
<evidence type="ECO:0008006" key="4">
    <source>
        <dbReference type="Google" id="ProtNLM"/>
    </source>
</evidence>
<dbReference type="SUPFAM" id="SSF52096">
    <property type="entry name" value="ClpP/crotonase"/>
    <property type="match status" value="1"/>
</dbReference>
<sequence length="88" mass="9708">MTLTGRPITAEEALHWGLVTRVVEDGKALDAATELAKEILRHPYECMLADRRSMLYSVDANTKEAFEFELNSLSVLPAAIKGKETSSV</sequence>
<evidence type="ECO:0000313" key="3">
    <source>
        <dbReference type="Proteomes" id="UP000271889"/>
    </source>
</evidence>